<accession>A0AA88T9K9</accession>
<evidence type="ECO:0000313" key="3">
    <source>
        <dbReference type="Proteomes" id="UP001187315"/>
    </source>
</evidence>
<dbReference type="Proteomes" id="UP001187315">
    <property type="component" value="Unassembled WGS sequence"/>
</dbReference>
<reference evidence="2" key="1">
    <citation type="submission" date="2023-08" db="EMBL/GenBank/DDBJ databases">
        <title>Pelteobagrus vachellii genome.</title>
        <authorList>
            <person name="Liu H."/>
        </authorList>
    </citation>
    <scope>NUCLEOTIDE SEQUENCE</scope>
    <source>
        <strain evidence="2">PRFRI_2022a</strain>
        <tissue evidence="2">Muscle</tissue>
    </source>
</reference>
<gene>
    <name evidence="2" type="ORF">Q7C36_003754</name>
</gene>
<keyword evidence="3" id="KW-1185">Reference proteome</keyword>
<evidence type="ECO:0000256" key="1">
    <source>
        <dbReference type="SAM" id="Coils"/>
    </source>
</evidence>
<protein>
    <submittedName>
        <fullName evidence="2">Uncharacterized protein</fullName>
    </submittedName>
</protein>
<organism evidence="2 3">
    <name type="scientific">Tachysurus vachellii</name>
    <name type="common">Darkbarbel catfish</name>
    <name type="synonym">Pelteobagrus vachellii</name>
    <dbReference type="NCBI Taxonomy" id="175792"/>
    <lineage>
        <taxon>Eukaryota</taxon>
        <taxon>Metazoa</taxon>
        <taxon>Chordata</taxon>
        <taxon>Craniata</taxon>
        <taxon>Vertebrata</taxon>
        <taxon>Euteleostomi</taxon>
        <taxon>Actinopterygii</taxon>
        <taxon>Neopterygii</taxon>
        <taxon>Teleostei</taxon>
        <taxon>Ostariophysi</taxon>
        <taxon>Siluriformes</taxon>
        <taxon>Bagridae</taxon>
        <taxon>Tachysurus</taxon>
    </lineage>
</organism>
<comment type="caution">
    <text evidence="2">The sequence shown here is derived from an EMBL/GenBank/DDBJ whole genome shotgun (WGS) entry which is preliminary data.</text>
</comment>
<dbReference type="EMBL" id="JAVHJS010000003">
    <property type="protein sequence ID" value="KAK2864600.1"/>
    <property type="molecule type" value="Genomic_DNA"/>
</dbReference>
<dbReference type="AlphaFoldDB" id="A0AA88T9K9"/>
<feature type="coiled-coil region" evidence="1">
    <location>
        <begin position="27"/>
        <end position="54"/>
    </location>
</feature>
<evidence type="ECO:0000313" key="2">
    <source>
        <dbReference type="EMBL" id="KAK2864600.1"/>
    </source>
</evidence>
<name>A0AA88T9K9_TACVA</name>
<proteinExistence type="predicted"/>
<keyword evidence="1" id="KW-0175">Coiled coil</keyword>
<sequence length="77" mass="9318">MFHPQPGLEEEQLSRDVKHNRDWRISLQALQWGYEQVKEEEEKEEEEGEGFQQTHLKLESSSTTKLLLYTYFKEIMM</sequence>